<keyword evidence="3" id="KW-0813">Transport</keyword>
<evidence type="ECO:0000313" key="9">
    <source>
        <dbReference type="EMBL" id="RSU10971.1"/>
    </source>
</evidence>
<comment type="subcellular location">
    <subcellularLocation>
        <location evidence="1">Cell membrane</location>
        <topology evidence="1">Peripheral membrane protein</topology>
    </subcellularLocation>
</comment>
<dbReference type="CDD" id="cd03257">
    <property type="entry name" value="ABC_NikE_OppD_transporters"/>
    <property type="match status" value="1"/>
</dbReference>
<dbReference type="GO" id="GO:0015031">
    <property type="term" value="P:protein transport"/>
    <property type="evidence" value="ECO:0007669"/>
    <property type="project" value="UniProtKB-KW"/>
</dbReference>
<dbReference type="FunFam" id="3.40.50.300:FF:000016">
    <property type="entry name" value="Oligopeptide ABC transporter ATP-binding component"/>
    <property type="match status" value="1"/>
</dbReference>
<evidence type="ECO:0000313" key="10">
    <source>
        <dbReference type="Proteomes" id="UP000286773"/>
    </source>
</evidence>
<sequence>MADTLVEVNQLKKYFTVKKGTIKTEVKAVDDVSFTINKGETLGLVGESGSGKTTLGRTIIQLEQPTAGSISYAGQHLTGLSFKGRKEIQKNMQIIFQDPYSSLNPSMTALQLVMEPLQLRMGRSEAAEHAANMLNSVGITGSDIHKYPREFSGGQRQRIGIARAVVVNPEFILCDEPISALDVSIQAQIINLLIDLQQELGLTYLFISHDLSMVRYISDRIAVMYLGKLVELGPTDRIFDNPLHAYTKKLLSAIPIPDPVKARTAFEQQEGQLAQIVPPDAGATEWLEAEPEHFVLKELENE</sequence>
<keyword evidence="4" id="KW-0547">Nucleotide-binding</keyword>
<dbReference type="PANTHER" id="PTHR43776">
    <property type="entry name" value="TRANSPORT ATP-BINDING PROTEIN"/>
    <property type="match status" value="1"/>
</dbReference>
<name>A0A430ASD8_9ENTE</name>
<dbReference type="GO" id="GO:0016887">
    <property type="term" value="F:ATP hydrolysis activity"/>
    <property type="evidence" value="ECO:0007669"/>
    <property type="project" value="InterPro"/>
</dbReference>
<dbReference type="InterPro" id="IPR003439">
    <property type="entry name" value="ABC_transporter-like_ATP-bd"/>
</dbReference>
<evidence type="ECO:0000256" key="6">
    <source>
        <dbReference type="ARBA" id="ARBA00022856"/>
    </source>
</evidence>
<evidence type="ECO:0000256" key="2">
    <source>
        <dbReference type="ARBA" id="ARBA00005417"/>
    </source>
</evidence>
<evidence type="ECO:0000256" key="4">
    <source>
        <dbReference type="ARBA" id="ARBA00022741"/>
    </source>
</evidence>
<dbReference type="Pfam" id="PF00005">
    <property type="entry name" value="ABC_tran"/>
    <property type="match status" value="1"/>
</dbReference>
<comment type="similarity">
    <text evidence="2">Belongs to the ABC transporter superfamily.</text>
</comment>
<evidence type="ECO:0000256" key="5">
    <source>
        <dbReference type="ARBA" id="ARBA00022840"/>
    </source>
</evidence>
<keyword evidence="5 9" id="KW-0067">ATP-binding</keyword>
<dbReference type="InterPro" id="IPR050319">
    <property type="entry name" value="ABC_transp_ATP-bind"/>
</dbReference>
<keyword evidence="6" id="KW-0571">Peptide transport</keyword>
<dbReference type="PANTHER" id="PTHR43776:SF7">
    <property type="entry name" value="D,D-DIPEPTIDE TRANSPORT ATP-BINDING PROTEIN DDPF-RELATED"/>
    <property type="match status" value="1"/>
</dbReference>
<proteinExistence type="inferred from homology"/>
<dbReference type="Gene3D" id="3.40.50.300">
    <property type="entry name" value="P-loop containing nucleotide triphosphate hydrolases"/>
    <property type="match status" value="1"/>
</dbReference>
<keyword evidence="10" id="KW-1185">Reference proteome</keyword>
<dbReference type="SMART" id="SM00382">
    <property type="entry name" value="AAA"/>
    <property type="match status" value="1"/>
</dbReference>
<dbReference type="OrthoDB" id="9802264at2"/>
<dbReference type="InterPro" id="IPR017871">
    <property type="entry name" value="ABC_transporter-like_CS"/>
</dbReference>
<organism evidence="9 10">
    <name type="scientific">Vagococcus acidifermentans</name>
    <dbReference type="NCBI Taxonomy" id="564710"/>
    <lineage>
        <taxon>Bacteria</taxon>
        <taxon>Bacillati</taxon>
        <taxon>Bacillota</taxon>
        <taxon>Bacilli</taxon>
        <taxon>Lactobacillales</taxon>
        <taxon>Enterococcaceae</taxon>
        <taxon>Vagococcus</taxon>
    </lineage>
</organism>
<dbReference type="GO" id="GO:0055085">
    <property type="term" value="P:transmembrane transport"/>
    <property type="evidence" value="ECO:0007669"/>
    <property type="project" value="UniProtKB-ARBA"/>
</dbReference>
<dbReference type="InterPro" id="IPR003593">
    <property type="entry name" value="AAA+_ATPase"/>
</dbReference>
<protein>
    <submittedName>
        <fullName evidence="9">Peptide ABC transporter ATP-binding protein</fullName>
    </submittedName>
</protein>
<comment type="caution">
    <text evidence="9">The sequence shown here is derived from an EMBL/GenBank/DDBJ whole genome shotgun (WGS) entry which is preliminary data.</text>
</comment>
<evidence type="ECO:0000256" key="7">
    <source>
        <dbReference type="ARBA" id="ARBA00022927"/>
    </source>
</evidence>
<evidence type="ECO:0000259" key="8">
    <source>
        <dbReference type="PROSITE" id="PS50893"/>
    </source>
</evidence>
<keyword evidence="7" id="KW-0653">Protein transport</keyword>
<dbReference type="GO" id="GO:0015833">
    <property type="term" value="P:peptide transport"/>
    <property type="evidence" value="ECO:0007669"/>
    <property type="project" value="UniProtKB-KW"/>
</dbReference>
<dbReference type="InterPro" id="IPR013563">
    <property type="entry name" value="Oligopep_ABC_C"/>
</dbReference>
<dbReference type="RefSeq" id="WP_126814119.1">
    <property type="nucleotide sequence ID" value="NZ_NGKC01000010.1"/>
</dbReference>
<dbReference type="AlphaFoldDB" id="A0A430ASD8"/>
<dbReference type="Pfam" id="PF08352">
    <property type="entry name" value="oligo_HPY"/>
    <property type="match status" value="1"/>
</dbReference>
<dbReference type="EMBL" id="NGKC01000010">
    <property type="protein sequence ID" value="RSU10971.1"/>
    <property type="molecule type" value="Genomic_DNA"/>
</dbReference>
<accession>A0A430ASD8</accession>
<dbReference type="Proteomes" id="UP000286773">
    <property type="component" value="Unassembled WGS sequence"/>
</dbReference>
<dbReference type="SUPFAM" id="SSF52540">
    <property type="entry name" value="P-loop containing nucleoside triphosphate hydrolases"/>
    <property type="match status" value="1"/>
</dbReference>
<dbReference type="InterPro" id="IPR027417">
    <property type="entry name" value="P-loop_NTPase"/>
</dbReference>
<reference evidence="9 10" key="1">
    <citation type="submission" date="2017-05" db="EMBL/GenBank/DDBJ databases">
        <title>Vagococcus spp. assemblies.</title>
        <authorList>
            <person name="Gulvik C.A."/>
        </authorList>
    </citation>
    <scope>NUCLEOTIDE SEQUENCE [LARGE SCALE GENOMIC DNA]</scope>
    <source>
        <strain evidence="9 10">LMG 24798</strain>
    </source>
</reference>
<evidence type="ECO:0000256" key="3">
    <source>
        <dbReference type="ARBA" id="ARBA00022448"/>
    </source>
</evidence>
<feature type="domain" description="ABC transporter" evidence="8">
    <location>
        <begin position="6"/>
        <end position="251"/>
    </location>
</feature>
<dbReference type="PROSITE" id="PS50893">
    <property type="entry name" value="ABC_TRANSPORTER_2"/>
    <property type="match status" value="1"/>
</dbReference>
<dbReference type="GO" id="GO:0005524">
    <property type="term" value="F:ATP binding"/>
    <property type="evidence" value="ECO:0007669"/>
    <property type="project" value="UniProtKB-KW"/>
</dbReference>
<evidence type="ECO:0000256" key="1">
    <source>
        <dbReference type="ARBA" id="ARBA00004202"/>
    </source>
</evidence>
<dbReference type="GO" id="GO:0005886">
    <property type="term" value="C:plasma membrane"/>
    <property type="evidence" value="ECO:0007669"/>
    <property type="project" value="UniProtKB-SubCell"/>
</dbReference>
<gene>
    <name evidence="9" type="ORF">CBF27_09770</name>
</gene>
<dbReference type="PROSITE" id="PS00211">
    <property type="entry name" value="ABC_TRANSPORTER_1"/>
    <property type="match status" value="1"/>
</dbReference>